<name>B1WTP1_CROS5</name>
<evidence type="ECO:0000313" key="1">
    <source>
        <dbReference type="EMBL" id="ACB53756.1"/>
    </source>
</evidence>
<protein>
    <recommendedName>
        <fullName evidence="3">Hydrogenase maturation protease</fullName>
    </recommendedName>
</protein>
<dbReference type="PRINTS" id="PR00446">
    <property type="entry name" value="HYDRGNUPTAKE"/>
</dbReference>
<evidence type="ECO:0000313" key="2">
    <source>
        <dbReference type="Proteomes" id="UP000001203"/>
    </source>
</evidence>
<dbReference type="PANTHER" id="PTHR30302">
    <property type="entry name" value="HYDROGENASE 1 MATURATION PROTEASE"/>
    <property type="match status" value="1"/>
</dbReference>
<organism evidence="1 2">
    <name type="scientific">Crocosphaera subtropica (strain ATCC 51142 / BH68)</name>
    <name type="common">Cyanothece sp. (strain ATCC 51142)</name>
    <dbReference type="NCBI Taxonomy" id="43989"/>
    <lineage>
        <taxon>Bacteria</taxon>
        <taxon>Bacillati</taxon>
        <taxon>Cyanobacteriota</taxon>
        <taxon>Cyanophyceae</taxon>
        <taxon>Oscillatoriophycideae</taxon>
        <taxon>Chroococcales</taxon>
        <taxon>Aphanothecaceae</taxon>
        <taxon>Crocosphaera</taxon>
        <taxon>Crocosphaera subtropica</taxon>
    </lineage>
</organism>
<dbReference type="SUPFAM" id="SSF53163">
    <property type="entry name" value="HybD-like"/>
    <property type="match status" value="1"/>
</dbReference>
<dbReference type="InterPro" id="IPR023430">
    <property type="entry name" value="Pept_HybD-like_dom_sf"/>
</dbReference>
<dbReference type="STRING" id="43989.cce_4408"/>
<dbReference type="MEROPS" id="A31.004"/>
<dbReference type="PANTHER" id="PTHR30302:SF5">
    <property type="entry name" value="SLR1876 PROTEIN"/>
    <property type="match status" value="1"/>
</dbReference>
<reference evidence="1 2" key="1">
    <citation type="journal article" date="2008" name="Proc. Natl. Acad. Sci. U.S.A.">
        <title>The genome of Cyanothece 51142, a unicellular diazotrophic cyanobacterium important in the marine nitrogen cycle.</title>
        <authorList>
            <person name="Welsh E.A."/>
            <person name="Liberton M."/>
            <person name="Stoeckel J."/>
            <person name="Loh T."/>
            <person name="Elvitigala T."/>
            <person name="Wang C."/>
            <person name="Wollam A."/>
            <person name="Fulton R.S."/>
            <person name="Clifton S.W."/>
            <person name="Jacobs J.M."/>
            <person name="Aurora R."/>
            <person name="Ghosh B.K."/>
            <person name="Sherman L.A."/>
            <person name="Smith R.D."/>
            <person name="Wilson R.K."/>
            <person name="Pakrasi H.B."/>
        </authorList>
    </citation>
    <scope>NUCLEOTIDE SEQUENCE [LARGE SCALE GENOMIC DNA]</scope>
    <source>
        <strain evidence="2">ATCC 51142 / BH68</strain>
    </source>
</reference>
<accession>B1WTP1</accession>
<dbReference type="GO" id="GO:0004175">
    <property type="term" value="F:endopeptidase activity"/>
    <property type="evidence" value="ECO:0007669"/>
    <property type="project" value="TreeGrafter"/>
</dbReference>
<dbReference type="AlphaFoldDB" id="B1WTP1"/>
<dbReference type="CDD" id="cd06066">
    <property type="entry name" value="H2MP_NAD-link-bidir"/>
    <property type="match status" value="1"/>
</dbReference>
<dbReference type="Gene3D" id="3.40.50.1450">
    <property type="entry name" value="HybD-like"/>
    <property type="match status" value="1"/>
</dbReference>
<dbReference type="OrthoDB" id="512922at2"/>
<dbReference type="KEGG" id="cyt:cce_4408"/>
<sequence>MFERSKILIIGYGNTLRGDDGVGYKIAEMIEQWNLDNITSIAVHQLTPDLADKIAQSDTVFFIDAIPIHDINTANIQIKTLSINEKINNLAHHNNPEQLLYLTAAIYQKFPIAYWILVPALNFNFSEEFSLITQNHVNLTLEKIKNMLSIK</sequence>
<evidence type="ECO:0008006" key="3">
    <source>
        <dbReference type="Google" id="ProtNLM"/>
    </source>
</evidence>
<dbReference type="EMBL" id="CP000806">
    <property type="protein sequence ID" value="ACB53756.1"/>
    <property type="molecule type" value="Genomic_DNA"/>
</dbReference>
<gene>
    <name evidence="1" type="ordered locus">cce_4408</name>
</gene>
<dbReference type="InterPro" id="IPR000671">
    <property type="entry name" value="Peptidase_A31"/>
</dbReference>
<dbReference type="HOGENOM" id="CLU_099037_6_1_3"/>
<keyword evidence="2" id="KW-1185">Reference proteome</keyword>
<dbReference type="GO" id="GO:0016485">
    <property type="term" value="P:protein processing"/>
    <property type="evidence" value="ECO:0007669"/>
    <property type="project" value="TreeGrafter"/>
</dbReference>
<dbReference type="GO" id="GO:0008047">
    <property type="term" value="F:enzyme activator activity"/>
    <property type="evidence" value="ECO:0007669"/>
    <property type="project" value="InterPro"/>
</dbReference>
<dbReference type="eggNOG" id="COG0680">
    <property type="taxonomic scope" value="Bacteria"/>
</dbReference>
<dbReference type="NCBIfam" id="TIGR00072">
    <property type="entry name" value="hydrog_prot"/>
    <property type="match status" value="1"/>
</dbReference>
<dbReference type="RefSeq" id="WP_009543536.1">
    <property type="nucleotide sequence ID" value="NC_010546.1"/>
</dbReference>
<proteinExistence type="predicted"/>
<dbReference type="Proteomes" id="UP000001203">
    <property type="component" value="Chromosome circular"/>
</dbReference>